<dbReference type="OrthoDB" id="15419at2"/>
<dbReference type="GO" id="GO:0045277">
    <property type="term" value="C:respiratory chain complex IV"/>
    <property type="evidence" value="ECO:0007669"/>
    <property type="project" value="InterPro"/>
</dbReference>
<accession>A0A420W9B2</accession>
<dbReference type="SUPFAM" id="SSF81406">
    <property type="entry name" value="Mitochondrial cytochrome c oxidase subunit IV"/>
    <property type="match status" value="1"/>
</dbReference>
<sequence>MGEKERFFPIPSYLQVGEERIKILKLGKKGVIVERSDLLLNLAKEGNLKGSLVFPYDGYNEIVIENITLQCEDKGDKVLHCSFVNLTEDQEDFLSFLIGNYLLKRVISIPSDFMNYTQDKEVREELLSLYKRANIDRKIKKVSLLGIGLFTSFLISSIVGIKEVFFKENSPVTIVYHVDSSKETKFKESNKKLQNKEEDISDFNISEPNNRLDQSDKFLPNIEFFQEDTSLQRKLKDKEEKDKANPALKENKSYYCIQVASDRKPTKLIEFTRNFYSFPDVRVEKINNIYTLRIGFWEDKKKAKESLEKVKERVKDAFLRKCAYKPNRWVYPELHK</sequence>
<dbReference type="Proteomes" id="UP000280881">
    <property type="component" value="Unassembled WGS sequence"/>
</dbReference>
<gene>
    <name evidence="2" type="ORF">C7457_0809</name>
</gene>
<comment type="caution">
    <text evidence="2">The sequence shown here is derived from an EMBL/GenBank/DDBJ whole genome shotgun (WGS) entry which is preliminary data.</text>
</comment>
<reference evidence="2 3" key="1">
    <citation type="submission" date="2018-10" db="EMBL/GenBank/DDBJ databases">
        <title>Genomic Encyclopedia of Type Strains, Phase IV (KMG-IV): sequencing the most valuable type-strain genomes for metagenomic binning, comparative biology and taxonomic classification.</title>
        <authorList>
            <person name="Goeker M."/>
        </authorList>
    </citation>
    <scope>NUCLEOTIDE SEQUENCE [LARGE SCALE GENOMIC DNA]</scope>
    <source>
        <strain evidence="2 3">DSM 15521</strain>
    </source>
</reference>
<evidence type="ECO:0008006" key="4">
    <source>
        <dbReference type="Google" id="ProtNLM"/>
    </source>
</evidence>
<dbReference type="RefSeq" id="WP_121170232.1">
    <property type="nucleotide sequence ID" value="NZ_RBIE01000001.1"/>
</dbReference>
<organism evidence="2 3">
    <name type="scientific">Thermovibrio guaymasensis</name>
    <dbReference type="NCBI Taxonomy" id="240167"/>
    <lineage>
        <taxon>Bacteria</taxon>
        <taxon>Pseudomonadati</taxon>
        <taxon>Aquificota</taxon>
        <taxon>Aquificia</taxon>
        <taxon>Desulfurobacteriales</taxon>
        <taxon>Desulfurobacteriaceae</taxon>
        <taxon>Thermovibrio</taxon>
    </lineage>
</organism>
<keyword evidence="3" id="KW-1185">Reference proteome</keyword>
<evidence type="ECO:0000313" key="3">
    <source>
        <dbReference type="Proteomes" id="UP000280881"/>
    </source>
</evidence>
<dbReference type="InterPro" id="IPR036639">
    <property type="entry name" value="Cyt_c_oxidase_su4_sf"/>
</dbReference>
<dbReference type="AlphaFoldDB" id="A0A420W9B2"/>
<feature type="transmembrane region" description="Helical" evidence="1">
    <location>
        <begin position="142"/>
        <end position="161"/>
    </location>
</feature>
<keyword evidence="1" id="KW-1133">Transmembrane helix</keyword>
<evidence type="ECO:0000313" key="2">
    <source>
        <dbReference type="EMBL" id="RKQ63921.1"/>
    </source>
</evidence>
<protein>
    <recommendedName>
        <fullName evidence="4">Sporulation related protein</fullName>
    </recommendedName>
</protein>
<evidence type="ECO:0000256" key="1">
    <source>
        <dbReference type="SAM" id="Phobius"/>
    </source>
</evidence>
<dbReference type="EMBL" id="RBIE01000001">
    <property type="protein sequence ID" value="RKQ63921.1"/>
    <property type="molecule type" value="Genomic_DNA"/>
</dbReference>
<keyword evidence="1" id="KW-0472">Membrane</keyword>
<name>A0A420W9B2_9BACT</name>
<proteinExistence type="predicted"/>
<keyword evidence="1" id="KW-0812">Transmembrane</keyword>